<dbReference type="SUPFAM" id="SSF51215">
    <property type="entry name" value="Regulatory protein AraC"/>
    <property type="match status" value="1"/>
</dbReference>
<evidence type="ECO:0000313" key="6">
    <source>
        <dbReference type="Proteomes" id="UP000198636"/>
    </source>
</evidence>
<protein>
    <submittedName>
        <fullName evidence="5">AraC-type DNA-binding protein</fullName>
    </submittedName>
</protein>
<evidence type="ECO:0000256" key="2">
    <source>
        <dbReference type="ARBA" id="ARBA00023125"/>
    </source>
</evidence>
<dbReference type="GO" id="GO:0043565">
    <property type="term" value="F:sequence-specific DNA binding"/>
    <property type="evidence" value="ECO:0007669"/>
    <property type="project" value="InterPro"/>
</dbReference>
<dbReference type="GO" id="GO:0003700">
    <property type="term" value="F:DNA-binding transcription factor activity"/>
    <property type="evidence" value="ECO:0007669"/>
    <property type="project" value="InterPro"/>
</dbReference>
<organism evidence="5 6">
    <name type="scientific">Alkaliphilus peptidifermentans DSM 18978</name>
    <dbReference type="NCBI Taxonomy" id="1120976"/>
    <lineage>
        <taxon>Bacteria</taxon>
        <taxon>Bacillati</taxon>
        <taxon>Bacillota</taxon>
        <taxon>Clostridia</taxon>
        <taxon>Peptostreptococcales</taxon>
        <taxon>Natronincolaceae</taxon>
        <taxon>Alkaliphilus</taxon>
    </lineage>
</organism>
<keyword evidence="2 5" id="KW-0238">DNA-binding</keyword>
<dbReference type="PANTHER" id="PTHR43280:SF28">
    <property type="entry name" value="HTH-TYPE TRANSCRIPTIONAL ACTIVATOR RHAS"/>
    <property type="match status" value="1"/>
</dbReference>
<dbReference type="InterPro" id="IPR020449">
    <property type="entry name" value="Tscrpt_reg_AraC-type_HTH"/>
</dbReference>
<dbReference type="RefSeq" id="WP_091545496.1">
    <property type="nucleotide sequence ID" value="NZ_FMUS01000023.1"/>
</dbReference>
<dbReference type="SMART" id="SM00342">
    <property type="entry name" value="HTH_ARAC"/>
    <property type="match status" value="1"/>
</dbReference>
<dbReference type="InterPro" id="IPR003313">
    <property type="entry name" value="AraC-bd"/>
</dbReference>
<dbReference type="OrthoDB" id="9782911at2"/>
<dbReference type="PROSITE" id="PS00041">
    <property type="entry name" value="HTH_ARAC_FAMILY_1"/>
    <property type="match status" value="1"/>
</dbReference>
<keyword evidence="1" id="KW-0805">Transcription regulation</keyword>
<dbReference type="InterPro" id="IPR009057">
    <property type="entry name" value="Homeodomain-like_sf"/>
</dbReference>
<dbReference type="PRINTS" id="PR00032">
    <property type="entry name" value="HTHARAC"/>
</dbReference>
<proteinExistence type="predicted"/>
<dbReference type="InterPro" id="IPR037923">
    <property type="entry name" value="HTH-like"/>
</dbReference>
<dbReference type="AlphaFoldDB" id="A0A1G5K1D2"/>
<evidence type="ECO:0000256" key="3">
    <source>
        <dbReference type="ARBA" id="ARBA00023163"/>
    </source>
</evidence>
<dbReference type="Gene3D" id="2.60.120.10">
    <property type="entry name" value="Jelly Rolls"/>
    <property type="match status" value="1"/>
</dbReference>
<dbReference type="STRING" id="1120976.SAMN03080606_03171"/>
<accession>A0A1G5K1D2</accession>
<dbReference type="Pfam" id="PF02311">
    <property type="entry name" value="AraC_binding"/>
    <property type="match status" value="1"/>
</dbReference>
<dbReference type="InterPro" id="IPR018062">
    <property type="entry name" value="HTH_AraC-typ_CS"/>
</dbReference>
<name>A0A1G5K1D2_9FIRM</name>
<feature type="domain" description="HTH araC/xylS-type" evidence="4">
    <location>
        <begin position="179"/>
        <end position="277"/>
    </location>
</feature>
<dbReference type="PANTHER" id="PTHR43280">
    <property type="entry name" value="ARAC-FAMILY TRANSCRIPTIONAL REGULATOR"/>
    <property type="match status" value="1"/>
</dbReference>
<dbReference type="Proteomes" id="UP000198636">
    <property type="component" value="Unassembled WGS sequence"/>
</dbReference>
<evidence type="ECO:0000259" key="4">
    <source>
        <dbReference type="PROSITE" id="PS01124"/>
    </source>
</evidence>
<dbReference type="InterPro" id="IPR014710">
    <property type="entry name" value="RmlC-like_jellyroll"/>
</dbReference>
<dbReference type="EMBL" id="FMUS01000023">
    <property type="protein sequence ID" value="SCY94397.1"/>
    <property type="molecule type" value="Genomic_DNA"/>
</dbReference>
<reference evidence="5 6" key="1">
    <citation type="submission" date="2016-10" db="EMBL/GenBank/DDBJ databases">
        <authorList>
            <person name="de Groot N.N."/>
        </authorList>
    </citation>
    <scope>NUCLEOTIDE SEQUENCE [LARGE SCALE GENOMIC DNA]</scope>
    <source>
        <strain evidence="5 6">DSM 18978</strain>
    </source>
</reference>
<sequence length="279" mass="33197">MEKKNVDFHYPDESFLFSYREVVGNFTMLSNHFHNQFELYYLLSGERYYFIEDRVFHIRPGSLVLINEHDLHKTTDATSQHHERILINFGKDYFQFSPSIMSLLNDLFTKKNNVITLLSIDKQYMEALFIKMIHEIENKSIGFEINLQSLLMELLVYIRRFIEENNTAEQPSQMHKKILEIVQYINNNYSSALSLPLISKKFFISQYYLSRAFKQTTGFTFIEYVNSVRIREAQRLLRETDDKVIDIAEKIGYGNISHFGRVFKEVTSFTPLNYRKLNK</sequence>
<gene>
    <name evidence="5" type="ORF">SAMN03080606_03171</name>
</gene>
<evidence type="ECO:0000256" key="1">
    <source>
        <dbReference type="ARBA" id="ARBA00023015"/>
    </source>
</evidence>
<evidence type="ECO:0000313" key="5">
    <source>
        <dbReference type="EMBL" id="SCY94397.1"/>
    </source>
</evidence>
<keyword evidence="6" id="KW-1185">Reference proteome</keyword>
<keyword evidence="3" id="KW-0804">Transcription</keyword>
<dbReference type="InterPro" id="IPR018060">
    <property type="entry name" value="HTH_AraC"/>
</dbReference>
<dbReference type="Gene3D" id="1.10.10.60">
    <property type="entry name" value="Homeodomain-like"/>
    <property type="match status" value="2"/>
</dbReference>
<dbReference type="SUPFAM" id="SSF46689">
    <property type="entry name" value="Homeodomain-like"/>
    <property type="match status" value="2"/>
</dbReference>
<dbReference type="Pfam" id="PF12833">
    <property type="entry name" value="HTH_18"/>
    <property type="match status" value="1"/>
</dbReference>
<dbReference type="PROSITE" id="PS01124">
    <property type="entry name" value="HTH_ARAC_FAMILY_2"/>
    <property type="match status" value="1"/>
</dbReference>